<dbReference type="AlphaFoldDB" id="A0A382JAS6"/>
<proteinExistence type="predicted"/>
<accession>A0A382JAS6</accession>
<dbReference type="Pfam" id="PF17957">
    <property type="entry name" value="Big_7"/>
    <property type="match status" value="1"/>
</dbReference>
<protein>
    <recommendedName>
        <fullName evidence="2">Ig-like domain-containing protein</fullName>
    </recommendedName>
</protein>
<evidence type="ECO:0008006" key="2">
    <source>
        <dbReference type="Google" id="ProtNLM"/>
    </source>
</evidence>
<reference evidence="1" key="1">
    <citation type="submission" date="2018-05" db="EMBL/GenBank/DDBJ databases">
        <authorList>
            <person name="Lanie J.A."/>
            <person name="Ng W.-L."/>
            <person name="Kazmierczak K.M."/>
            <person name="Andrzejewski T.M."/>
            <person name="Davidsen T.M."/>
            <person name="Wayne K.J."/>
            <person name="Tettelin H."/>
            <person name="Glass J.I."/>
            <person name="Rusch D."/>
            <person name="Podicherti R."/>
            <person name="Tsui H.-C.T."/>
            <person name="Winkler M.E."/>
        </authorList>
    </citation>
    <scope>NUCLEOTIDE SEQUENCE</scope>
</reference>
<dbReference type="Gene3D" id="2.60.40.10">
    <property type="entry name" value="Immunoglobulins"/>
    <property type="match status" value="1"/>
</dbReference>
<dbReference type="InterPro" id="IPR013783">
    <property type="entry name" value="Ig-like_fold"/>
</dbReference>
<feature type="non-terminal residue" evidence="1">
    <location>
        <position position="116"/>
    </location>
</feature>
<organism evidence="1">
    <name type="scientific">marine metagenome</name>
    <dbReference type="NCBI Taxonomy" id="408172"/>
    <lineage>
        <taxon>unclassified sequences</taxon>
        <taxon>metagenomes</taxon>
        <taxon>ecological metagenomes</taxon>
    </lineage>
</organism>
<gene>
    <name evidence="1" type="ORF">METZ01_LOCUS260725</name>
</gene>
<dbReference type="EMBL" id="UINC01072321">
    <property type="protein sequence ID" value="SVC07871.1"/>
    <property type="molecule type" value="Genomic_DNA"/>
</dbReference>
<sequence length="116" mass="12733">MIFRLVFGFILLFSSCKEPPELLSIEETSIILDTDSPIIKWISPSFDAVVNEVVTVSCQVTDTSGIASVELWVDSMQTNLLSMSVSDSTYALNWSTSNYNEGDKPLLSIYAVDNAG</sequence>
<dbReference type="PROSITE" id="PS51257">
    <property type="entry name" value="PROKAR_LIPOPROTEIN"/>
    <property type="match status" value="1"/>
</dbReference>
<evidence type="ECO:0000313" key="1">
    <source>
        <dbReference type="EMBL" id="SVC07871.1"/>
    </source>
</evidence>
<name>A0A382JAS6_9ZZZZ</name>